<accession>A0A8X6Q498</accession>
<sequence>MKRWGTRQAIFSVHGAIRHGHDEQTGGEHRENFPNGVEQETGLSWISDGSQIWDQDDLDFHEDVIVEVGVLSPHPGGPHLRRPSRFCVRPSDDECTLSFPLRFRPCRPGWTPVPWDYNKSSRGHRIEDGLKPRSARRIVSQRTPTPGVSYASKIKKTFKSCTTQTDSDLNQPNSAAICSSKSETTNSKIGVKSPRKNKQAQLREAKGDGRKKPPKIKKTEIPALDLHPTADDYSIIQLQSVEHWCSVCNSKMKTRPALHPCIKSSLTVPPSKPTPSTFLCHSCNFNATSQIALFLHQRAHKKEYLAEASVPLKTFPTPKERKNKRKKKLAPLLQGSPRDHPIAPPLTPFNSIPHPDRSTSSTSSTVDLVQLEEPNLLASFIEPLEVFFEDGIDNKMALLENLLQDITSVIQEKFSLTSEKPIKPKNSNNSLNKNSRSSDSQDAQSIQKAYNWNRRKCIRNLINPSNARCSIQPTLTHSFFSNIWNASEDHSIPDFGSPPDLPPIVESLDQDLVRECLQSTENTAPGPDGIAYKHWRVVDPSGNILSIIFNLCQQLRGVPDTWKSSNTILIHKKGVTEDLSNWRPISLSNTIYKIFTKCHTRKLGDWCSFHQRLSPN</sequence>
<feature type="region of interest" description="Disordered" evidence="1">
    <location>
        <begin position="315"/>
        <end position="365"/>
    </location>
</feature>
<feature type="region of interest" description="Disordered" evidence="1">
    <location>
        <begin position="420"/>
        <end position="445"/>
    </location>
</feature>
<feature type="compositionally biased region" description="Polar residues" evidence="1">
    <location>
        <begin position="163"/>
        <end position="188"/>
    </location>
</feature>
<feature type="region of interest" description="Disordered" evidence="1">
    <location>
        <begin position="163"/>
        <end position="219"/>
    </location>
</feature>
<organism evidence="2 3">
    <name type="scientific">Nephila pilipes</name>
    <name type="common">Giant wood spider</name>
    <name type="synonym">Nephila maculata</name>
    <dbReference type="NCBI Taxonomy" id="299642"/>
    <lineage>
        <taxon>Eukaryota</taxon>
        <taxon>Metazoa</taxon>
        <taxon>Ecdysozoa</taxon>
        <taxon>Arthropoda</taxon>
        <taxon>Chelicerata</taxon>
        <taxon>Arachnida</taxon>
        <taxon>Araneae</taxon>
        <taxon>Araneomorphae</taxon>
        <taxon>Entelegynae</taxon>
        <taxon>Araneoidea</taxon>
        <taxon>Nephilidae</taxon>
        <taxon>Nephila</taxon>
    </lineage>
</organism>
<feature type="compositionally biased region" description="Low complexity" evidence="1">
    <location>
        <begin position="426"/>
        <end position="440"/>
    </location>
</feature>
<feature type="compositionally biased region" description="Basic and acidic residues" evidence="1">
    <location>
        <begin position="201"/>
        <end position="211"/>
    </location>
</feature>
<name>A0A8X6Q498_NEPPI</name>
<evidence type="ECO:0000313" key="2">
    <source>
        <dbReference type="EMBL" id="GFU01291.1"/>
    </source>
</evidence>
<proteinExistence type="predicted"/>
<keyword evidence="3" id="KW-1185">Reference proteome</keyword>
<gene>
    <name evidence="2" type="primary">PO21_13</name>
    <name evidence="2" type="ORF">NPIL_100721</name>
</gene>
<dbReference type="OrthoDB" id="6435358at2759"/>
<evidence type="ECO:0000313" key="3">
    <source>
        <dbReference type="Proteomes" id="UP000887013"/>
    </source>
</evidence>
<comment type="caution">
    <text evidence="2">The sequence shown here is derived from an EMBL/GenBank/DDBJ whole genome shotgun (WGS) entry which is preliminary data.</text>
</comment>
<dbReference type="EMBL" id="BMAW01027257">
    <property type="protein sequence ID" value="GFU01291.1"/>
    <property type="molecule type" value="Genomic_DNA"/>
</dbReference>
<protein>
    <submittedName>
        <fullName evidence="2">Retrovirus-related Pol polyprotein from type-1 retrotransposable element R2</fullName>
    </submittedName>
</protein>
<dbReference type="PANTHER" id="PTHR19446">
    <property type="entry name" value="REVERSE TRANSCRIPTASES"/>
    <property type="match status" value="1"/>
</dbReference>
<dbReference type="Proteomes" id="UP000887013">
    <property type="component" value="Unassembled WGS sequence"/>
</dbReference>
<reference evidence="2" key="1">
    <citation type="submission" date="2020-08" db="EMBL/GenBank/DDBJ databases">
        <title>Multicomponent nature underlies the extraordinary mechanical properties of spider dragline silk.</title>
        <authorList>
            <person name="Kono N."/>
            <person name="Nakamura H."/>
            <person name="Mori M."/>
            <person name="Yoshida Y."/>
            <person name="Ohtoshi R."/>
            <person name="Malay A.D."/>
            <person name="Moran D.A.P."/>
            <person name="Tomita M."/>
            <person name="Numata K."/>
            <person name="Arakawa K."/>
        </authorList>
    </citation>
    <scope>NUCLEOTIDE SEQUENCE</scope>
</reference>
<evidence type="ECO:0000256" key="1">
    <source>
        <dbReference type="SAM" id="MobiDB-lite"/>
    </source>
</evidence>
<dbReference type="AlphaFoldDB" id="A0A8X6Q498"/>